<name>A0A4T0FBZ0_9BASI</name>
<evidence type="ECO:0000256" key="1">
    <source>
        <dbReference type="ARBA" id="ARBA00004141"/>
    </source>
</evidence>
<dbReference type="EMBL" id="SPNW01000105">
    <property type="protein sequence ID" value="TIA85591.1"/>
    <property type="molecule type" value="Genomic_DNA"/>
</dbReference>
<feature type="region of interest" description="Disordered" evidence="5">
    <location>
        <begin position="221"/>
        <end position="241"/>
    </location>
</feature>
<feature type="transmembrane region" description="Helical" evidence="6">
    <location>
        <begin position="195"/>
        <end position="214"/>
    </location>
</feature>
<evidence type="ECO:0000256" key="2">
    <source>
        <dbReference type="ARBA" id="ARBA00022692"/>
    </source>
</evidence>
<keyword evidence="3 6" id="KW-1133">Transmembrane helix</keyword>
<feature type="compositionally biased region" description="Low complexity" evidence="5">
    <location>
        <begin position="223"/>
        <end position="233"/>
    </location>
</feature>
<dbReference type="OrthoDB" id="3358017at2759"/>
<proteinExistence type="predicted"/>
<dbReference type="InterPro" id="IPR007568">
    <property type="entry name" value="RTA1"/>
</dbReference>
<keyword evidence="4 6" id="KW-0472">Membrane</keyword>
<evidence type="ECO:0000256" key="6">
    <source>
        <dbReference type="SAM" id="Phobius"/>
    </source>
</evidence>
<dbReference type="AlphaFoldDB" id="A0A4T0FBZ0"/>
<sequence>MQIATLVIGPTFLSAMIYVDLGVPVVVAVEPKSFWLSMSLNAPKRPNNAKKVCDVLSILIQAAGLSISLLVGPFCGGLASSASNNFDPDLLMTGSNVMLAGIAVQFACIIFYSLFFIEFCVRYYRNLPVKSQREQPIAVDPESPKNQRKLALRLTMLGIMSFLIIWRGIYRLIELSDGWSGQVIKNQDAFDTNDGMPMVIAAWVSGILHIGLLTPETNTSLLSSGKKGAASDSADFKEEVA</sequence>
<dbReference type="GO" id="GO:0005886">
    <property type="term" value="C:plasma membrane"/>
    <property type="evidence" value="ECO:0007669"/>
    <property type="project" value="TreeGrafter"/>
</dbReference>
<comment type="subcellular location">
    <subcellularLocation>
        <location evidence="1">Membrane</location>
        <topology evidence="1">Multi-pass membrane protein</topology>
    </subcellularLocation>
</comment>
<feature type="transmembrane region" description="Helical" evidence="6">
    <location>
        <begin position="150"/>
        <end position="169"/>
    </location>
</feature>
<comment type="caution">
    <text evidence="7">The sequence shown here is derived from an EMBL/GenBank/DDBJ whole genome shotgun (WGS) entry which is preliminary data.</text>
</comment>
<keyword evidence="8" id="KW-1185">Reference proteome</keyword>
<dbReference type="Pfam" id="PF04479">
    <property type="entry name" value="RTA1"/>
    <property type="match status" value="1"/>
</dbReference>
<organism evidence="7 8">
    <name type="scientific">Wallemia hederae</name>
    <dbReference type="NCBI Taxonomy" id="1540922"/>
    <lineage>
        <taxon>Eukaryota</taxon>
        <taxon>Fungi</taxon>
        <taxon>Dikarya</taxon>
        <taxon>Basidiomycota</taxon>
        <taxon>Wallemiomycotina</taxon>
        <taxon>Wallemiomycetes</taxon>
        <taxon>Wallemiales</taxon>
        <taxon>Wallemiaceae</taxon>
        <taxon>Wallemia</taxon>
    </lineage>
</organism>
<reference evidence="7 8" key="1">
    <citation type="submission" date="2019-03" db="EMBL/GenBank/DDBJ databases">
        <title>Sequencing 23 genomes of Wallemia ichthyophaga.</title>
        <authorList>
            <person name="Gostincar C."/>
        </authorList>
    </citation>
    <scope>NUCLEOTIDE SEQUENCE [LARGE SCALE GENOMIC DNA]</scope>
    <source>
        <strain evidence="7 8">EXF-5753</strain>
    </source>
</reference>
<accession>A0A4T0FBZ0</accession>
<feature type="transmembrane region" description="Helical" evidence="6">
    <location>
        <begin position="55"/>
        <end position="79"/>
    </location>
</feature>
<feature type="transmembrane region" description="Helical" evidence="6">
    <location>
        <begin position="6"/>
        <end position="29"/>
    </location>
</feature>
<gene>
    <name evidence="7" type="ORF">E3P99_03962</name>
</gene>
<dbReference type="PANTHER" id="PTHR31465">
    <property type="entry name" value="PROTEIN RTA1-RELATED"/>
    <property type="match status" value="1"/>
</dbReference>
<protein>
    <submittedName>
        <fullName evidence="7">Uncharacterized protein</fullName>
    </submittedName>
</protein>
<dbReference type="GO" id="GO:0000324">
    <property type="term" value="C:fungal-type vacuole"/>
    <property type="evidence" value="ECO:0007669"/>
    <property type="project" value="TreeGrafter"/>
</dbReference>
<dbReference type="Proteomes" id="UP000310189">
    <property type="component" value="Unassembled WGS sequence"/>
</dbReference>
<feature type="transmembrane region" description="Helical" evidence="6">
    <location>
        <begin position="99"/>
        <end position="124"/>
    </location>
</feature>
<evidence type="ECO:0000313" key="8">
    <source>
        <dbReference type="Proteomes" id="UP000310189"/>
    </source>
</evidence>
<evidence type="ECO:0000313" key="7">
    <source>
        <dbReference type="EMBL" id="TIA85591.1"/>
    </source>
</evidence>
<evidence type="ECO:0000256" key="4">
    <source>
        <dbReference type="ARBA" id="ARBA00023136"/>
    </source>
</evidence>
<keyword evidence="2 6" id="KW-0812">Transmembrane</keyword>
<evidence type="ECO:0000256" key="5">
    <source>
        <dbReference type="SAM" id="MobiDB-lite"/>
    </source>
</evidence>
<dbReference type="PANTHER" id="PTHR31465:SF9">
    <property type="entry name" value="SPHINGOID LONG-CHAIN BASE TRANSPORTER RSB1"/>
    <property type="match status" value="1"/>
</dbReference>
<evidence type="ECO:0000256" key="3">
    <source>
        <dbReference type="ARBA" id="ARBA00022989"/>
    </source>
</evidence>